<evidence type="ECO:0000313" key="1">
    <source>
        <dbReference type="EMBL" id="BAD46585.1"/>
    </source>
</evidence>
<evidence type="ECO:0000313" key="2">
    <source>
        <dbReference type="Proteomes" id="UP000000763"/>
    </source>
</evidence>
<protein>
    <submittedName>
        <fullName evidence="1">Uncharacterized protein</fullName>
    </submittedName>
</protein>
<name>Q651D2_ORYSJ</name>
<gene>
    <name evidence="1" type="primary">B1274F11.32</name>
</gene>
<reference evidence="2" key="2">
    <citation type="journal article" date="2008" name="Nucleic Acids Res.">
        <title>The rice annotation project database (RAP-DB): 2008 update.</title>
        <authorList>
            <consortium name="The rice annotation project (RAP)"/>
        </authorList>
    </citation>
    <scope>GENOME REANNOTATION</scope>
    <source>
        <strain evidence="2">cv. Nipponbare</strain>
    </source>
</reference>
<dbReference type="Proteomes" id="UP000000763">
    <property type="component" value="Chromosome 9"/>
</dbReference>
<reference evidence="2" key="1">
    <citation type="journal article" date="2005" name="Nature">
        <title>The map-based sequence of the rice genome.</title>
        <authorList>
            <consortium name="International rice genome sequencing project (IRGSP)"/>
            <person name="Matsumoto T."/>
            <person name="Wu J."/>
            <person name="Kanamori H."/>
            <person name="Katayose Y."/>
            <person name="Fujisawa M."/>
            <person name="Namiki N."/>
            <person name="Mizuno H."/>
            <person name="Yamamoto K."/>
            <person name="Antonio B.A."/>
            <person name="Baba T."/>
            <person name="Sakata K."/>
            <person name="Nagamura Y."/>
            <person name="Aoki H."/>
            <person name="Arikawa K."/>
            <person name="Arita K."/>
            <person name="Bito T."/>
            <person name="Chiden Y."/>
            <person name="Fujitsuka N."/>
            <person name="Fukunaka R."/>
            <person name="Hamada M."/>
            <person name="Harada C."/>
            <person name="Hayashi A."/>
            <person name="Hijishita S."/>
            <person name="Honda M."/>
            <person name="Hosokawa S."/>
            <person name="Ichikawa Y."/>
            <person name="Idonuma A."/>
            <person name="Iijima M."/>
            <person name="Ikeda M."/>
            <person name="Ikeno M."/>
            <person name="Ito K."/>
            <person name="Ito S."/>
            <person name="Ito T."/>
            <person name="Ito Y."/>
            <person name="Ito Y."/>
            <person name="Iwabuchi A."/>
            <person name="Kamiya K."/>
            <person name="Karasawa W."/>
            <person name="Kurita K."/>
            <person name="Katagiri S."/>
            <person name="Kikuta A."/>
            <person name="Kobayashi H."/>
            <person name="Kobayashi N."/>
            <person name="Machita K."/>
            <person name="Maehara T."/>
            <person name="Masukawa M."/>
            <person name="Mizubayashi T."/>
            <person name="Mukai Y."/>
            <person name="Nagasaki H."/>
            <person name="Nagata Y."/>
            <person name="Naito S."/>
            <person name="Nakashima M."/>
            <person name="Nakama Y."/>
            <person name="Nakamichi Y."/>
            <person name="Nakamura M."/>
            <person name="Meguro A."/>
            <person name="Negishi M."/>
            <person name="Ohta I."/>
            <person name="Ohta T."/>
            <person name="Okamoto M."/>
            <person name="Ono N."/>
            <person name="Saji S."/>
            <person name="Sakaguchi M."/>
            <person name="Sakai K."/>
            <person name="Shibata M."/>
            <person name="Shimokawa T."/>
            <person name="Song J."/>
            <person name="Takazaki Y."/>
            <person name="Terasawa K."/>
            <person name="Tsugane M."/>
            <person name="Tsuji K."/>
            <person name="Ueda S."/>
            <person name="Waki K."/>
            <person name="Yamagata H."/>
            <person name="Yamamoto M."/>
            <person name="Yamamoto S."/>
            <person name="Yamane H."/>
            <person name="Yoshiki S."/>
            <person name="Yoshihara R."/>
            <person name="Yukawa K."/>
            <person name="Zhong H."/>
            <person name="Yano M."/>
            <person name="Yuan Q."/>
            <person name="Ouyang S."/>
            <person name="Liu J."/>
            <person name="Jones K.M."/>
            <person name="Gansberger K."/>
            <person name="Moffat K."/>
            <person name="Hill J."/>
            <person name="Bera J."/>
            <person name="Fadrosh D."/>
            <person name="Jin S."/>
            <person name="Johri S."/>
            <person name="Kim M."/>
            <person name="Overton L."/>
            <person name="Reardon M."/>
            <person name="Tsitrin T."/>
            <person name="Vuong H."/>
            <person name="Weaver B."/>
            <person name="Ciecko A."/>
            <person name="Tallon L."/>
            <person name="Jackson J."/>
            <person name="Pai G."/>
            <person name="Aken S.V."/>
            <person name="Utterback T."/>
            <person name="Reidmuller S."/>
            <person name="Feldblyum T."/>
            <person name="Hsiao J."/>
            <person name="Zismann V."/>
            <person name="Iobst S."/>
            <person name="de Vazeille A.R."/>
            <person name="Buell C.R."/>
            <person name="Ying K."/>
            <person name="Li Y."/>
            <person name="Lu T."/>
            <person name="Huang Y."/>
            <person name="Zhao Q."/>
            <person name="Feng Q."/>
            <person name="Zhang L."/>
            <person name="Zhu J."/>
            <person name="Weng Q."/>
            <person name="Mu J."/>
            <person name="Lu Y."/>
            <person name="Fan D."/>
            <person name="Liu Y."/>
            <person name="Guan J."/>
            <person name="Zhang Y."/>
            <person name="Yu S."/>
            <person name="Liu X."/>
            <person name="Zhang Y."/>
            <person name="Hong G."/>
            <person name="Han B."/>
            <person name="Choisne N."/>
            <person name="Demange N."/>
            <person name="Orjeda G."/>
            <person name="Samain S."/>
            <person name="Cattolico L."/>
            <person name="Pelletier E."/>
            <person name="Couloux A."/>
            <person name="Segurens B."/>
            <person name="Wincker P."/>
            <person name="D'Hont A."/>
            <person name="Scarpelli C."/>
            <person name="Weissenbach J."/>
            <person name="Salanoubat M."/>
            <person name="Quetier F."/>
            <person name="Yu Y."/>
            <person name="Kim H.R."/>
            <person name="Rambo T."/>
            <person name="Currie J."/>
            <person name="Collura K."/>
            <person name="Luo M."/>
            <person name="Yang T."/>
            <person name="Ammiraju J.S.S."/>
            <person name="Engler F."/>
            <person name="Soderlund C."/>
            <person name="Wing R.A."/>
            <person name="Palmer L.E."/>
            <person name="de la Bastide M."/>
            <person name="Spiegel L."/>
            <person name="Nascimento L."/>
            <person name="Zutavern T."/>
            <person name="O'Shaughnessy A."/>
            <person name="Dike S."/>
            <person name="Dedhia N."/>
            <person name="Preston R."/>
            <person name="Balija V."/>
            <person name="McCombie W.R."/>
            <person name="Chow T."/>
            <person name="Chen H."/>
            <person name="Chung M."/>
            <person name="Chen C."/>
            <person name="Shaw J."/>
            <person name="Wu H."/>
            <person name="Hsiao K."/>
            <person name="Chao Y."/>
            <person name="Chu M."/>
            <person name="Cheng C."/>
            <person name="Hour A."/>
            <person name="Lee P."/>
            <person name="Lin S."/>
            <person name="Lin Y."/>
            <person name="Liou J."/>
            <person name="Liu S."/>
            <person name="Hsing Y."/>
            <person name="Raghuvanshi S."/>
            <person name="Mohanty A."/>
            <person name="Bharti A.K."/>
            <person name="Gaur A."/>
            <person name="Gupta V."/>
            <person name="Kumar D."/>
            <person name="Ravi V."/>
            <person name="Vij S."/>
            <person name="Kapur A."/>
            <person name="Khurana P."/>
            <person name="Khurana P."/>
            <person name="Khurana J.P."/>
            <person name="Tyagi A.K."/>
            <person name="Gaikwad K."/>
            <person name="Singh A."/>
            <person name="Dalal V."/>
            <person name="Srivastava S."/>
            <person name="Dixit A."/>
            <person name="Pal A.K."/>
            <person name="Ghazi I.A."/>
            <person name="Yadav M."/>
            <person name="Pandit A."/>
            <person name="Bhargava A."/>
            <person name="Sureshbabu K."/>
            <person name="Batra K."/>
            <person name="Sharma T.R."/>
            <person name="Mohapatra T."/>
            <person name="Singh N.K."/>
            <person name="Messing J."/>
            <person name="Nelson A.B."/>
            <person name="Fuks G."/>
            <person name="Kavchok S."/>
            <person name="Keizer G."/>
            <person name="Linton E."/>
            <person name="Llaca V."/>
            <person name="Song R."/>
            <person name="Tanyolac B."/>
            <person name="Young S."/>
            <person name="Ho-Il K."/>
            <person name="Hahn J.H."/>
            <person name="Sangsakoo G."/>
            <person name="Vanavichit A."/>
            <person name="de Mattos Luiz.A.T."/>
            <person name="Zimmer P.D."/>
            <person name="Malone G."/>
            <person name="Dellagostin O."/>
            <person name="de Oliveira A.C."/>
            <person name="Bevan M."/>
            <person name="Bancroft I."/>
            <person name="Minx P."/>
            <person name="Cordum H."/>
            <person name="Wilson R."/>
            <person name="Cheng Z."/>
            <person name="Jin W."/>
            <person name="Jiang J."/>
            <person name="Leong S.A."/>
            <person name="Iwama H."/>
            <person name="Gojobori T."/>
            <person name="Itoh T."/>
            <person name="Niimura Y."/>
            <person name="Fujii Y."/>
            <person name="Habara T."/>
            <person name="Sakai H."/>
            <person name="Sato Y."/>
            <person name="Wilson G."/>
            <person name="Kumar K."/>
            <person name="McCouch S."/>
            <person name="Juretic N."/>
            <person name="Hoen D."/>
            <person name="Wright S."/>
            <person name="Bruskiewich R."/>
            <person name="Bureau T."/>
            <person name="Miyao A."/>
            <person name="Hirochika H."/>
            <person name="Nishikawa T."/>
            <person name="Kadowaki K."/>
            <person name="Sugiura M."/>
            <person name="Burr B."/>
            <person name="Sasaki T."/>
        </authorList>
    </citation>
    <scope>NUCLEOTIDE SEQUENCE [LARGE SCALE GENOMIC DNA]</scope>
    <source>
        <strain evidence="2">cv. Nipponbare</strain>
    </source>
</reference>
<organism evidence="1 2">
    <name type="scientific">Oryza sativa subsp. japonica</name>
    <name type="common">Rice</name>
    <dbReference type="NCBI Taxonomy" id="39947"/>
    <lineage>
        <taxon>Eukaryota</taxon>
        <taxon>Viridiplantae</taxon>
        <taxon>Streptophyta</taxon>
        <taxon>Embryophyta</taxon>
        <taxon>Tracheophyta</taxon>
        <taxon>Spermatophyta</taxon>
        <taxon>Magnoliopsida</taxon>
        <taxon>Liliopsida</taxon>
        <taxon>Poales</taxon>
        <taxon>Poaceae</taxon>
        <taxon>BOP clade</taxon>
        <taxon>Oryzoideae</taxon>
        <taxon>Oryzeae</taxon>
        <taxon>Oryzinae</taxon>
        <taxon>Oryza</taxon>
        <taxon>Oryza sativa</taxon>
    </lineage>
</organism>
<dbReference type="AlphaFoldDB" id="Q651D2"/>
<sequence length="153" mass="16550">MLGRPIRSVGIGLEGGETFGDTGVWAPVVRVGGVDGRGRLIVGRLTVGCAGPFAGSRWERGTWIRGGLQLSGPWTEEVVGWALQLGPILETKAGNNSVQIELNCLFASIHETAAGWCCIQQSKILNLMIKKKKESGCPVVCNHQRAYWFQNSE</sequence>
<dbReference type="EMBL" id="AP006149">
    <property type="protein sequence ID" value="BAD46585.1"/>
    <property type="molecule type" value="Genomic_DNA"/>
</dbReference>
<proteinExistence type="predicted"/>
<accession>Q651D2</accession>